<dbReference type="KEGG" id="mha:HF1_03270"/>
<evidence type="ECO:0000313" key="1">
    <source>
        <dbReference type="EMBL" id="CBY92335.1"/>
    </source>
</evidence>
<dbReference type="EMBL" id="FR773153">
    <property type="protein sequence ID" value="CBY92335.1"/>
    <property type="molecule type" value="Genomic_DNA"/>
</dbReference>
<sequence>MVKVGMAAAGAAGTMTTAYLGYVLTNKLPKAIKESTIGEEWSEFLLVNGTEEQWSLRKTKLSQGRDEALIPELRKLKASSEGLKGWCSEAAKKTYSDAGSLYLSNVRSYCTFFVRDKFEGKYIESSGSWEEANKRLTNLDSDEGLSSEMKGIRDELKKATQPPKTSEDLKNWCTSSYDKPYLGEYDSTFKDVKVYCARVEGTSG</sequence>
<accession>E8ZGR4</accession>
<organism evidence="1 2">
    <name type="scientific">Mycoplasma haemofelis (strain Langford 1)</name>
    <name type="common">Haemobartonella felis</name>
    <dbReference type="NCBI Taxonomy" id="941640"/>
    <lineage>
        <taxon>Bacteria</taxon>
        <taxon>Bacillati</taxon>
        <taxon>Mycoplasmatota</taxon>
        <taxon>Mollicutes</taxon>
        <taxon>Mycoplasmataceae</taxon>
        <taxon>Mycoplasma</taxon>
    </lineage>
</organism>
<protein>
    <submittedName>
        <fullName evidence="1">Uncharacterized protein</fullName>
    </submittedName>
</protein>
<dbReference type="HOGENOM" id="CLU_087258_1_0_14"/>
<gene>
    <name evidence="1" type="ordered locus">HF1_03270</name>
</gene>
<name>E8ZGR4_MYCHL</name>
<proteinExistence type="predicted"/>
<keyword evidence="2" id="KW-1185">Reference proteome</keyword>
<evidence type="ECO:0000313" key="2">
    <source>
        <dbReference type="Proteomes" id="UP000008637"/>
    </source>
</evidence>
<dbReference type="AlphaFoldDB" id="E8ZGR4"/>
<reference evidence="1 2" key="1">
    <citation type="journal article" date="2011" name="J. Bacteriol.">
        <title>Complete genome sequence of Mycoplasma haemofelis, a hemotropic mycoplasma.</title>
        <authorList>
            <person name="Barker E.N."/>
            <person name="Helps C.R."/>
            <person name="Peters I.R."/>
            <person name="Darby A.C."/>
            <person name="Radford A.D."/>
            <person name="Tasker S."/>
        </authorList>
    </citation>
    <scope>NUCLEOTIDE SEQUENCE [LARGE SCALE GENOMIC DNA]</scope>
    <source>
        <strain evidence="1 2">Langford 1</strain>
    </source>
</reference>
<dbReference type="Proteomes" id="UP000008637">
    <property type="component" value="Chromosome"/>
</dbReference>